<protein>
    <submittedName>
        <fullName evidence="1">Phosphoprotein</fullName>
    </submittedName>
</protein>
<sequence>MPKGGWNSRSTLGLFCSWRGRRNNTLGRSMCAQCLSLSCSCFCCSCRCCLRPQCTPEEPGVRAGRGGERVQMQPCLTQPLPQSNTPIGCPQPTLLPPSFPVCPPSGQHGLTGAAAAHAAALPQYPMPGSRQ</sequence>
<reference evidence="1" key="1">
    <citation type="submission" date="2023-11" db="EMBL/GenBank/DDBJ databases">
        <authorList>
            <person name="Zong L."/>
        </authorList>
    </citation>
    <scope>NUCLEOTIDE SEQUENCE</scope>
    <source>
        <strain evidence="1">DL147-HEV-C1</strain>
    </source>
</reference>
<organism evidence="1">
    <name type="scientific">Rocahepevirus sp</name>
    <dbReference type="NCBI Taxonomy" id="2961098"/>
    <lineage>
        <taxon>Viruses</taxon>
        <taxon>Riboviria</taxon>
        <taxon>Orthornavirae</taxon>
        <taxon>Kitrinoviricota</taxon>
        <taxon>Alsuviricetes</taxon>
        <taxon>Hepelivirales</taxon>
        <taxon>Hepeviridae</taxon>
        <taxon>Orthohepevirinae</taxon>
        <taxon>Rocahepevirus</taxon>
    </lineage>
</organism>
<evidence type="ECO:0000313" key="1">
    <source>
        <dbReference type="EMBL" id="WPC83188.1"/>
    </source>
</evidence>
<proteinExistence type="predicted"/>
<accession>A0AAF0YZK0</accession>
<name>A0AAF0YZK0_9VIRU</name>
<dbReference type="EMBL" id="OR786722">
    <property type="protein sequence ID" value="WPC83188.1"/>
    <property type="molecule type" value="Genomic_RNA"/>
</dbReference>